<accession>A0A811KTR1</accession>
<comment type="caution">
    <text evidence="2">The sequence shown here is derived from an EMBL/GenBank/DDBJ whole genome shotgun (WGS) entry which is preliminary data.</text>
</comment>
<keyword evidence="3" id="KW-1185">Reference proteome</keyword>
<organism evidence="2 3">
    <name type="scientific">Bursaphelenchus okinawaensis</name>
    <dbReference type="NCBI Taxonomy" id="465554"/>
    <lineage>
        <taxon>Eukaryota</taxon>
        <taxon>Metazoa</taxon>
        <taxon>Ecdysozoa</taxon>
        <taxon>Nematoda</taxon>
        <taxon>Chromadorea</taxon>
        <taxon>Rhabditida</taxon>
        <taxon>Tylenchina</taxon>
        <taxon>Tylenchomorpha</taxon>
        <taxon>Aphelenchoidea</taxon>
        <taxon>Aphelenchoididae</taxon>
        <taxon>Bursaphelenchus</taxon>
    </lineage>
</organism>
<evidence type="ECO:0000256" key="1">
    <source>
        <dbReference type="SAM" id="Phobius"/>
    </source>
</evidence>
<dbReference type="EMBL" id="CAJFCW020000004">
    <property type="protein sequence ID" value="CAG9111189.1"/>
    <property type="molecule type" value="Genomic_DNA"/>
</dbReference>
<gene>
    <name evidence="2" type="ORF">BOKJ2_LOCUS7847</name>
</gene>
<dbReference type="AlphaFoldDB" id="A0A811KTR1"/>
<name>A0A811KTR1_9BILA</name>
<dbReference type="EMBL" id="CAJFDH010000004">
    <property type="protein sequence ID" value="CAD5218637.1"/>
    <property type="molecule type" value="Genomic_DNA"/>
</dbReference>
<dbReference type="Proteomes" id="UP000783686">
    <property type="component" value="Unassembled WGS sequence"/>
</dbReference>
<feature type="transmembrane region" description="Helical" evidence="1">
    <location>
        <begin position="43"/>
        <end position="65"/>
    </location>
</feature>
<sequence length="119" mass="13705">MYFKLLKYTKGYIKKLRLQSQSLAESFELSQANRIADALKPMIILYIVCAVLIAPGGVFCFYLLFIEDTPYSNKLYFVGMRMAEEQDGHFSYLTDSWKMAEAKGQKSRVTSPTAKYFVQ</sequence>
<dbReference type="Proteomes" id="UP000614601">
    <property type="component" value="Unassembled WGS sequence"/>
</dbReference>
<evidence type="ECO:0000313" key="2">
    <source>
        <dbReference type="EMBL" id="CAD5218637.1"/>
    </source>
</evidence>
<keyword evidence="1" id="KW-0812">Transmembrane</keyword>
<evidence type="ECO:0000313" key="3">
    <source>
        <dbReference type="Proteomes" id="UP000614601"/>
    </source>
</evidence>
<proteinExistence type="predicted"/>
<keyword evidence="1" id="KW-1133">Transmembrane helix</keyword>
<keyword evidence="1" id="KW-0472">Membrane</keyword>
<reference evidence="2" key="1">
    <citation type="submission" date="2020-09" db="EMBL/GenBank/DDBJ databases">
        <authorList>
            <person name="Kikuchi T."/>
        </authorList>
    </citation>
    <scope>NUCLEOTIDE SEQUENCE</scope>
    <source>
        <strain evidence="2">SH1</strain>
    </source>
</reference>
<protein>
    <submittedName>
        <fullName evidence="2">Uncharacterized protein</fullName>
    </submittedName>
</protein>